<name>A0A1B8TZI3_9FLAO</name>
<dbReference type="AlphaFoldDB" id="A0A1B8TZI3"/>
<gene>
    <name evidence="2" type="ORF">LPB301_09470</name>
</gene>
<dbReference type="EMBL" id="LSFL01000032">
    <property type="protein sequence ID" value="OBY65037.1"/>
    <property type="molecule type" value="Genomic_DNA"/>
</dbReference>
<evidence type="ECO:0000256" key="1">
    <source>
        <dbReference type="SAM" id="Phobius"/>
    </source>
</evidence>
<keyword evidence="1" id="KW-0812">Transmembrane</keyword>
<dbReference type="Proteomes" id="UP000092612">
    <property type="component" value="Unassembled WGS sequence"/>
</dbReference>
<dbReference type="RefSeq" id="WP_068360705.1">
    <property type="nucleotide sequence ID" value="NZ_CP019337.1"/>
</dbReference>
<feature type="transmembrane region" description="Helical" evidence="1">
    <location>
        <begin position="67"/>
        <end position="85"/>
    </location>
</feature>
<comment type="caution">
    <text evidence="2">The sequence shown here is derived from an EMBL/GenBank/DDBJ whole genome shotgun (WGS) entry which is preliminary data.</text>
</comment>
<keyword evidence="3" id="KW-1185">Reference proteome</keyword>
<accession>A0A1B8TZI3</accession>
<organism evidence="2 3">
    <name type="scientific">Polaribacter reichenbachii</name>
    <dbReference type="NCBI Taxonomy" id="996801"/>
    <lineage>
        <taxon>Bacteria</taxon>
        <taxon>Pseudomonadati</taxon>
        <taxon>Bacteroidota</taxon>
        <taxon>Flavobacteriia</taxon>
        <taxon>Flavobacteriales</taxon>
        <taxon>Flavobacteriaceae</taxon>
    </lineage>
</organism>
<evidence type="ECO:0000313" key="3">
    <source>
        <dbReference type="Proteomes" id="UP000092612"/>
    </source>
</evidence>
<proteinExistence type="predicted"/>
<keyword evidence="1" id="KW-1133">Transmembrane helix</keyword>
<reference evidence="3" key="1">
    <citation type="submission" date="2016-02" db="EMBL/GenBank/DDBJ databases">
        <title>Paenibacillus sp. LPB0068, isolated from Crassostrea gigas.</title>
        <authorList>
            <person name="Shin S.-K."/>
            <person name="Yi H."/>
        </authorList>
    </citation>
    <scope>NUCLEOTIDE SEQUENCE [LARGE SCALE GENOMIC DNA]</scope>
    <source>
        <strain evidence="3">KCTC 23969</strain>
    </source>
</reference>
<protein>
    <submittedName>
        <fullName evidence="2">Uncharacterized protein</fullName>
    </submittedName>
</protein>
<dbReference type="OrthoDB" id="9993737at2"/>
<sequence>MSENTIRILLILVSTAISLLSRKYIEPILPERKKAISYIKKFLFFVFTYVLNIGLMIYFFITLEFNKYFILVMLFYFGLIFKFIITDSINGHWEKITNIHWKQITSIAEEIDKINGIKKN</sequence>
<evidence type="ECO:0000313" key="2">
    <source>
        <dbReference type="EMBL" id="OBY65037.1"/>
    </source>
</evidence>
<keyword evidence="1" id="KW-0472">Membrane</keyword>
<feature type="transmembrane region" description="Helical" evidence="1">
    <location>
        <begin position="42"/>
        <end position="61"/>
    </location>
</feature>
<dbReference type="STRING" id="996801.BW723_14380"/>
<dbReference type="KEGG" id="prn:BW723_14380"/>